<dbReference type="EMBL" id="JAEUBD010000983">
    <property type="protein sequence ID" value="KAH3669954.1"/>
    <property type="molecule type" value="Genomic_DNA"/>
</dbReference>
<dbReference type="Proteomes" id="UP000788993">
    <property type="component" value="Unassembled WGS sequence"/>
</dbReference>
<reference evidence="1" key="2">
    <citation type="submission" date="2021-01" db="EMBL/GenBank/DDBJ databases">
        <authorList>
            <person name="Schikora-Tamarit M.A."/>
        </authorList>
    </citation>
    <scope>NUCLEOTIDE SEQUENCE</scope>
    <source>
        <strain evidence="1">NCAIM Y.01608</strain>
    </source>
</reference>
<dbReference type="AlphaFoldDB" id="A0A1B7SLM7"/>
<protein>
    <submittedName>
        <fullName evidence="1">Uncharacterized protein</fullName>
    </submittedName>
</protein>
<evidence type="ECO:0000313" key="1">
    <source>
        <dbReference type="EMBL" id="KAH3669954.1"/>
    </source>
</evidence>
<name>A0A1B7SLM7_9ASCO</name>
<comment type="caution">
    <text evidence="1">The sequence shown here is derived from an EMBL/GenBank/DDBJ whole genome shotgun (WGS) entry which is preliminary data.</text>
</comment>
<sequence length="236" mass="27281">MASLEDEHAQVYRQLVSVIDQLLVATKRVKLEELPQTIEKEFDEALQKMPDLQLALLHAEILNKDSEETVNSFIEKMLNIRLRIIEQHMITYPILRAIHTDSDSDIAKLAKECDTSNKSLMDELNKTDSIHSFLDDTVADVNKSLGGLRGLIQNYLDLVEENKNLSFQNKIREEEQIPELERLKERYTHLIKKNLALSSFNISLISSLSKSDVYSDSYLRETLLFCGDYDDYKLEE</sequence>
<proteinExistence type="predicted"/>
<keyword evidence="2" id="KW-1185">Reference proteome</keyword>
<organism evidence="1 2">
    <name type="scientific">Ogataea polymorpha</name>
    <dbReference type="NCBI Taxonomy" id="460523"/>
    <lineage>
        <taxon>Eukaryota</taxon>
        <taxon>Fungi</taxon>
        <taxon>Dikarya</taxon>
        <taxon>Ascomycota</taxon>
        <taxon>Saccharomycotina</taxon>
        <taxon>Pichiomycetes</taxon>
        <taxon>Pichiales</taxon>
        <taxon>Pichiaceae</taxon>
        <taxon>Ogataea</taxon>
    </lineage>
</organism>
<accession>A0A1B7SLM7</accession>
<gene>
    <name evidence="1" type="ORF">OGATHE_002767</name>
</gene>
<evidence type="ECO:0000313" key="2">
    <source>
        <dbReference type="Proteomes" id="UP000788993"/>
    </source>
</evidence>
<reference evidence="1" key="1">
    <citation type="journal article" date="2021" name="Open Biol.">
        <title>Shared evolutionary footprints suggest mitochondrial oxidative damage underlies multiple complex I losses in fungi.</title>
        <authorList>
            <person name="Schikora-Tamarit M.A."/>
            <person name="Marcet-Houben M."/>
            <person name="Nosek J."/>
            <person name="Gabaldon T."/>
        </authorList>
    </citation>
    <scope>NUCLEOTIDE SEQUENCE</scope>
    <source>
        <strain evidence="1">NCAIM Y.01608</strain>
    </source>
</reference>
<dbReference type="RefSeq" id="XP_018212167.1">
    <property type="nucleotide sequence ID" value="XM_018357196.1"/>
</dbReference>